<accession>A0A7N4PQ69</accession>
<dbReference type="GO" id="GO:0016208">
    <property type="term" value="F:AMP binding"/>
    <property type="evidence" value="ECO:0007669"/>
    <property type="project" value="TreeGrafter"/>
</dbReference>
<comment type="similarity">
    <text evidence="4">Belongs to the purine/pyrimidine phosphoribosyltransferase family.</text>
</comment>
<dbReference type="EC" id="2.4.2.7" evidence="5"/>
<dbReference type="AlphaFoldDB" id="A0A7N4PQ69"/>
<evidence type="ECO:0000256" key="7">
    <source>
        <dbReference type="ARBA" id="ARBA00022726"/>
    </source>
</evidence>
<dbReference type="Ensembl" id="ENSSHAT00000024924.1">
    <property type="protein sequence ID" value="ENSSHAP00000041008.1"/>
    <property type="gene ID" value="ENSSHAG00000022499.1"/>
</dbReference>
<feature type="region of interest" description="Disordered" evidence="8">
    <location>
        <begin position="356"/>
        <end position="385"/>
    </location>
</feature>
<evidence type="ECO:0000256" key="4">
    <source>
        <dbReference type="ARBA" id="ARBA00008391"/>
    </source>
</evidence>
<gene>
    <name evidence="9" type="primary">APRT</name>
</gene>
<name>A0A7N4PQ69_SARHA</name>
<dbReference type="InterPro" id="IPR029057">
    <property type="entry name" value="PRTase-like"/>
</dbReference>
<reference evidence="9" key="3">
    <citation type="submission" date="2025-09" db="UniProtKB">
        <authorList>
            <consortium name="Ensembl"/>
        </authorList>
    </citation>
    <scope>IDENTIFICATION</scope>
</reference>
<reference evidence="9" key="2">
    <citation type="submission" date="2025-08" db="UniProtKB">
        <authorList>
            <consortium name="Ensembl"/>
        </authorList>
    </citation>
    <scope>IDENTIFICATION</scope>
</reference>
<feature type="region of interest" description="Disordered" evidence="8">
    <location>
        <begin position="221"/>
        <end position="258"/>
    </location>
</feature>
<evidence type="ECO:0000256" key="3">
    <source>
        <dbReference type="ARBA" id="ARBA00004659"/>
    </source>
</evidence>
<evidence type="ECO:0000256" key="1">
    <source>
        <dbReference type="ARBA" id="ARBA00000868"/>
    </source>
</evidence>
<organism evidence="9 10">
    <name type="scientific">Sarcophilus harrisii</name>
    <name type="common">Tasmanian devil</name>
    <name type="synonym">Sarcophilus laniarius</name>
    <dbReference type="NCBI Taxonomy" id="9305"/>
    <lineage>
        <taxon>Eukaryota</taxon>
        <taxon>Metazoa</taxon>
        <taxon>Chordata</taxon>
        <taxon>Craniata</taxon>
        <taxon>Vertebrata</taxon>
        <taxon>Euteleostomi</taxon>
        <taxon>Mammalia</taxon>
        <taxon>Metatheria</taxon>
        <taxon>Dasyuromorphia</taxon>
        <taxon>Dasyuridae</taxon>
        <taxon>Sarcophilus</taxon>
    </lineage>
</organism>
<dbReference type="GO" id="GO:0005737">
    <property type="term" value="C:cytoplasm"/>
    <property type="evidence" value="ECO:0007669"/>
    <property type="project" value="UniProtKB-SubCell"/>
</dbReference>
<dbReference type="PANTHER" id="PTHR32315">
    <property type="entry name" value="ADENINE PHOSPHORIBOSYLTRANSFERASE"/>
    <property type="match status" value="1"/>
</dbReference>
<dbReference type="Proteomes" id="UP000007648">
    <property type="component" value="Unassembled WGS sequence"/>
</dbReference>
<sequence>MRLFLWLDPPILQLGSRGLAGGARRRPAPHPGQVRAPASPGAVLGERGVASLLSPPPPAPAQSAPPRGAGMAESQLQLVARRVRSFPDFPKPGILFRDISPLLKDPDAFKASIELLADHLRESHETKIDYIAGGGPCLRGSRRLMGEGLRQEQRARRGAGRSPSAGHRPGLRRKISGAQNGAKSVGLYGLAAPGPAGSAFGSAGPWAASLMAAWAALVGPPGPPPAAEEHGALPEPRSRARAPCPEPGRAPALPHPAGKLGQGWSGLLASGASRLAELFPNVLSGPILQMRTLRQAGADSGKPRRAPVLRSCPWQEAARAEAAAPGGRARRHPGFLGPFHSEGTGSASPIFWPSLFLPQSPGHRGQPKRVPCPGDPHLQPDLGHPPAEVEPAPWLGGSGEVPAASACICLSSFGGVRLTNRREAAD</sequence>
<dbReference type="InParanoid" id="A0A7N4PQ69"/>
<proteinExistence type="inferred from homology"/>
<dbReference type="InterPro" id="IPR050054">
    <property type="entry name" value="UPRTase/APRTase"/>
</dbReference>
<feature type="region of interest" description="Disordered" evidence="8">
    <location>
        <begin position="147"/>
        <end position="178"/>
    </location>
</feature>
<evidence type="ECO:0000256" key="5">
    <source>
        <dbReference type="ARBA" id="ARBA00011893"/>
    </source>
</evidence>
<comment type="catalytic activity">
    <reaction evidence="1">
        <text>AMP + diphosphate = 5-phospho-alpha-D-ribose 1-diphosphate + adenine</text>
        <dbReference type="Rhea" id="RHEA:16609"/>
        <dbReference type="ChEBI" id="CHEBI:16708"/>
        <dbReference type="ChEBI" id="CHEBI:33019"/>
        <dbReference type="ChEBI" id="CHEBI:58017"/>
        <dbReference type="ChEBI" id="CHEBI:456215"/>
        <dbReference type="EC" id="2.4.2.7"/>
    </reaction>
</comment>
<dbReference type="GO" id="GO:0003999">
    <property type="term" value="F:adenine phosphoribosyltransferase activity"/>
    <property type="evidence" value="ECO:0007669"/>
    <property type="project" value="UniProtKB-EC"/>
</dbReference>
<evidence type="ECO:0000313" key="10">
    <source>
        <dbReference type="Proteomes" id="UP000007648"/>
    </source>
</evidence>
<dbReference type="PANTHER" id="PTHR32315:SF3">
    <property type="entry name" value="ADENINE PHOSPHORIBOSYLTRANSFERASE"/>
    <property type="match status" value="1"/>
</dbReference>
<evidence type="ECO:0000256" key="6">
    <source>
        <dbReference type="ARBA" id="ARBA00022490"/>
    </source>
</evidence>
<evidence type="ECO:0000313" key="9">
    <source>
        <dbReference type="Ensembl" id="ENSSHAP00000041008.1"/>
    </source>
</evidence>
<protein>
    <recommendedName>
        <fullName evidence="5">adenine phosphoribosyltransferase</fullName>
        <ecNumber evidence="5">2.4.2.7</ecNumber>
    </recommendedName>
</protein>
<dbReference type="GO" id="GO:0006166">
    <property type="term" value="P:purine ribonucleoside salvage"/>
    <property type="evidence" value="ECO:0007669"/>
    <property type="project" value="UniProtKB-KW"/>
</dbReference>
<reference evidence="9 10" key="1">
    <citation type="journal article" date="2011" name="Proc. Natl. Acad. Sci. U.S.A.">
        <title>Genetic diversity and population structure of the endangered marsupial Sarcophilus harrisii (Tasmanian devil).</title>
        <authorList>
            <person name="Miller W."/>
            <person name="Hayes V.M."/>
            <person name="Ratan A."/>
            <person name="Petersen D.C."/>
            <person name="Wittekindt N.E."/>
            <person name="Miller J."/>
            <person name="Walenz B."/>
            <person name="Knight J."/>
            <person name="Qi J."/>
            <person name="Zhao F."/>
            <person name="Wang Q."/>
            <person name="Bedoya-Reina O.C."/>
            <person name="Katiyar N."/>
            <person name="Tomsho L.P."/>
            <person name="Kasson L.M."/>
            <person name="Hardie R.A."/>
            <person name="Woodbridge P."/>
            <person name="Tindall E.A."/>
            <person name="Bertelsen M.F."/>
            <person name="Dixon D."/>
            <person name="Pyecroft S."/>
            <person name="Helgen K.M."/>
            <person name="Lesk A.M."/>
            <person name="Pringle T.H."/>
            <person name="Patterson N."/>
            <person name="Zhang Y."/>
            <person name="Kreiss A."/>
            <person name="Woods G.M."/>
            <person name="Jones M.E."/>
            <person name="Schuster S.C."/>
        </authorList>
    </citation>
    <scope>NUCLEOTIDE SEQUENCE [LARGE SCALE GENOMIC DNA]</scope>
</reference>
<dbReference type="GO" id="GO:0006168">
    <property type="term" value="P:adenine salvage"/>
    <property type="evidence" value="ECO:0007669"/>
    <property type="project" value="TreeGrafter"/>
</dbReference>
<keyword evidence="7" id="KW-0660">Purine salvage</keyword>
<keyword evidence="10" id="KW-1185">Reference proteome</keyword>
<evidence type="ECO:0000256" key="8">
    <source>
        <dbReference type="SAM" id="MobiDB-lite"/>
    </source>
</evidence>
<dbReference type="GO" id="GO:0002055">
    <property type="term" value="F:adenine binding"/>
    <property type="evidence" value="ECO:0007669"/>
    <property type="project" value="TreeGrafter"/>
</dbReference>
<keyword evidence="6" id="KW-0963">Cytoplasm</keyword>
<dbReference type="Gene3D" id="3.40.50.2020">
    <property type="match status" value="1"/>
</dbReference>
<dbReference type="GO" id="GO:0044209">
    <property type="term" value="P:AMP salvage"/>
    <property type="evidence" value="ECO:0007669"/>
    <property type="project" value="TreeGrafter"/>
</dbReference>
<dbReference type="SUPFAM" id="SSF53271">
    <property type="entry name" value="PRTase-like"/>
    <property type="match status" value="1"/>
</dbReference>
<comment type="subcellular location">
    <subcellularLocation>
        <location evidence="2">Cytoplasm</location>
    </subcellularLocation>
</comment>
<dbReference type="GeneTree" id="ENSGT00390000017259"/>
<feature type="compositionally biased region" description="Basic and acidic residues" evidence="8">
    <location>
        <begin position="227"/>
        <end position="238"/>
    </location>
</feature>
<comment type="pathway">
    <text evidence="3">Purine metabolism; AMP biosynthesis via salvage pathway; AMP from adenine: step 1/1.</text>
</comment>
<evidence type="ECO:0000256" key="2">
    <source>
        <dbReference type="ARBA" id="ARBA00004496"/>
    </source>
</evidence>
<feature type="region of interest" description="Disordered" evidence="8">
    <location>
        <begin position="18"/>
        <end position="71"/>
    </location>
</feature>